<proteinExistence type="predicted"/>
<dbReference type="Proteomes" id="UP000838756">
    <property type="component" value="Unassembled WGS sequence"/>
</dbReference>
<evidence type="ECO:0000313" key="2">
    <source>
        <dbReference type="Proteomes" id="UP000838756"/>
    </source>
</evidence>
<accession>A0A8S4R1A0</accession>
<dbReference type="OrthoDB" id="415822at2759"/>
<sequence length="89" mass="10180">MTARTVCAEHYTSAEITTRNRGAGYRTAFTLLAGDPPWDLQAKVLAQVHRYRSSMRTRGERPGLEEIGRHRTLWREVLVQDGEKTLIPQ</sequence>
<comment type="caution">
    <text evidence="1">The sequence shown here is derived from an EMBL/GenBank/DDBJ whole genome shotgun (WGS) entry which is preliminary data.</text>
</comment>
<gene>
    <name evidence="1" type="primary">jg9159</name>
    <name evidence="1" type="ORF">PAEG_LOCUS6954</name>
</gene>
<evidence type="ECO:0000313" key="1">
    <source>
        <dbReference type="EMBL" id="CAH2225267.1"/>
    </source>
</evidence>
<dbReference type="EMBL" id="CAKXAJ010020916">
    <property type="protein sequence ID" value="CAH2225267.1"/>
    <property type="molecule type" value="Genomic_DNA"/>
</dbReference>
<protein>
    <submittedName>
        <fullName evidence="1">Jg9159 protein</fullName>
    </submittedName>
</protein>
<reference evidence="1" key="1">
    <citation type="submission" date="2022-03" db="EMBL/GenBank/DDBJ databases">
        <authorList>
            <person name="Lindestad O."/>
        </authorList>
    </citation>
    <scope>NUCLEOTIDE SEQUENCE</scope>
</reference>
<dbReference type="AlphaFoldDB" id="A0A8S4R1A0"/>
<keyword evidence="2" id="KW-1185">Reference proteome</keyword>
<name>A0A8S4R1A0_9NEOP</name>
<organism evidence="1 2">
    <name type="scientific">Pararge aegeria aegeria</name>
    <dbReference type="NCBI Taxonomy" id="348720"/>
    <lineage>
        <taxon>Eukaryota</taxon>
        <taxon>Metazoa</taxon>
        <taxon>Ecdysozoa</taxon>
        <taxon>Arthropoda</taxon>
        <taxon>Hexapoda</taxon>
        <taxon>Insecta</taxon>
        <taxon>Pterygota</taxon>
        <taxon>Neoptera</taxon>
        <taxon>Endopterygota</taxon>
        <taxon>Lepidoptera</taxon>
        <taxon>Glossata</taxon>
        <taxon>Ditrysia</taxon>
        <taxon>Papilionoidea</taxon>
        <taxon>Nymphalidae</taxon>
        <taxon>Satyrinae</taxon>
        <taxon>Satyrini</taxon>
        <taxon>Parargina</taxon>
        <taxon>Pararge</taxon>
    </lineage>
</organism>